<protein>
    <submittedName>
        <fullName evidence="2">NAD-dependent dehydratase</fullName>
    </submittedName>
</protein>
<dbReference type="Proteomes" id="UP000321750">
    <property type="component" value="Unassembled WGS sequence"/>
</dbReference>
<dbReference type="RefSeq" id="WP_147048032.1">
    <property type="nucleotide sequence ID" value="NZ_BJZV01000021.1"/>
</dbReference>
<dbReference type="InterPro" id="IPR001509">
    <property type="entry name" value="Epimerase_deHydtase"/>
</dbReference>
<dbReference type="PANTHER" id="PTHR43245">
    <property type="entry name" value="BIFUNCTIONAL POLYMYXIN RESISTANCE PROTEIN ARNA"/>
    <property type="match status" value="1"/>
</dbReference>
<proteinExistence type="predicted"/>
<name>A0A512JNS0_9HYPH</name>
<reference evidence="2 3" key="1">
    <citation type="submission" date="2019-07" db="EMBL/GenBank/DDBJ databases">
        <title>Whole genome shotgun sequence of Methylobacterium gnaphalii NBRC 107716.</title>
        <authorList>
            <person name="Hosoyama A."/>
            <person name="Uohara A."/>
            <person name="Ohji S."/>
            <person name="Ichikawa N."/>
        </authorList>
    </citation>
    <scope>NUCLEOTIDE SEQUENCE [LARGE SCALE GENOMIC DNA]</scope>
    <source>
        <strain evidence="2 3">NBRC 107716</strain>
    </source>
</reference>
<dbReference type="AlphaFoldDB" id="A0A512JNS0"/>
<feature type="domain" description="NAD-dependent epimerase/dehydratase" evidence="1">
    <location>
        <begin position="5"/>
        <end position="239"/>
    </location>
</feature>
<evidence type="ECO:0000259" key="1">
    <source>
        <dbReference type="Pfam" id="PF01370"/>
    </source>
</evidence>
<dbReference type="InterPro" id="IPR050177">
    <property type="entry name" value="Lipid_A_modif_metabolic_enz"/>
</dbReference>
<organism evidence="2 3">
    <name type="scientific">Methylobacterium gnaphalii</name>
    <dbReference type="NCBI Taxonomy" id="1010610"/>
    <lineage>
        <taxon>Bacteria</taxon>
        <taxon>Pseudomonadati</taxon>
        <taxon>Pseudomonadota</taxon>
        <taxon>Alphaproteobacteria</taxon>
        <taxon>Hyphomicrobiales</taxon>
        <taxon>Methylobacteriaceae</taxon>
        <taxon>Methylobacterium</taxon>
    </lineage>
</organism>
<evidence type="ECO:0000313" key="3">
    <source>
        <dbReference type="Proteomes" id="UP000321750"/>
    </source>
</evidence>
<comment type="caution">
    <text evidence="2">The sequence shown here is derived from an EMBL/GenBank/DDBJ whole genome shotgun (WGS) entry which is preliminary data.</text>
</comment>
<gene>
    <name evidence="2" type="ORF">MGN01_34550</name>
</gene>
<dbReference type="PANTHER" id="PTHR43245:SF23">
    <property type="entry name" value="NAD(P)-BINDING DOMAIN-CONTAINING PROTEIN"/>
    <property type="match status" value="1"/>
</dbReference>
<keyword evidence="3" id="KW-1185">Reference proteome</keyword>
<accession>A0A512JNS0</accession>
<dbReference type="Pfam" id="PF01370">
    <property type="entry name" value="Epimerase"/>
    <property type="match status" value="1"/>
</dbReference>
<dbReference type="SUPFAM" id="SSF51735">
    <property type="entry name" value="NAD(P)-binding Rossmann-fold domains"/>
    <property type="match status" value="1"/>
</dbReference>
<sequence length="364" mass="39910">MRERIAVTGSGGYIGSVMVRGLLESGYRVKAIDMFFFGKEPLAQYSGHPRLEIVRRDIRSVTPADFEGCDAVIDMAALSNDPSGDLDPELTKSINETGRIRVVTSAKQAGVRRYLFASSCAVYGAGQEMFLTEEAPLRPLTVYAQTCTRAEATVLALNDRHFTATAMRNATVFGLSPRMRFDLVVNQMTLDAAKQGHLKVGGDGSQWRPFVHVADVVSAFLKALRAPHDIVAGQVFNVGWDNRQILDVALAVKNLSSRSCSIEFLDSKCDKRDYHVDFSKIRNVLKYAPRTTIEDGVVEITTALTSGTLVESPNCYTVRWYARLMEEARNLLQAPLEEMAGLAPIGAIVAEAELREASAQAAII</sequence>
<dbReference type="CDD" id="cd08946">
    <property type="entry name" value="SDR_e"/>
    <property type="match status" value="1"/>
</dbReference>
<dbReference type="EMBL" id="BJZV01000021">
    <property type="protein sequence ID" value="GEP11610.1"/>
    <property type="molecule type" value="Genomic_DNA"/>
</dbReference>
<dbReference type="OrthoDB" id="9795501at2"/>
<dbReference type="Gene3D" id="3.40.50.720">
    <property type="entry name" value="NAD(P)-binding Rossmann-like Domain"/>
    <property type="match status" value="1"/>
</dbReference>
<evidence type="ECO:0000313" key="2">
    <source>
        <dbReference type="EMBL" id="GEP11610.1"/>
    </source>
</evidence>
<dbReference type="InterPro" id="IPR036291">
    <property type="entry name" value="NAD(P)-bd_dom_sf"/>
</dbReference>